<protein>
    <submittedName>
        <fullName evidence="1">Uncharacterized protein</fullName>
    </submittedName>
</protein>
<gene>
    <name evidence="1" type="ORF">NM688_g8621</name>
</gene>
<sequence length="191" mass="22837">MPFEQPQRPPTNPQKARFLLLGAGQQSGVYRSREDLPIIPRGPDCPFVPLFIACTSPELAQELEKLVPYFECFVGKRRDQLVSIFDLMEERSDYFKFVMNAKRTVYSLLLGIDDHQAYYLYWPDIWPWTAHEKYQKSICKREESFRQIMEWTIETGSKRMPYGIPRNKRSGVRRRAWRRNAKTIWTRLNRR</sequence>
<organism evidence="1 2">
    <name type="scientific">Phlebia brevispora</name>
    <dbReference type="NCBI Taxonomy" id="194682"/>
    <lineage>
        <taxon>Eukaryota</taxon>
        <taxon>Fungi</taxon>
        <taxon>Dikarya</taxon>
        <taxon>Basidiomycota</taxon>
        <taxon>Agaricomycotina</taxon>
        <taxon>Agaricomycetes</taxon>
        <taxon>Polyporales</taxon>
        <taxon>Meruliaceae</taxon>
        <taxon>Phlebia</taxon>
    </lineage>
</organism>
<dbReference type="EMBL" id="JANHOG010002373">
    <property type="protein sequence ID" value="KAJ3524096.1"/>
    <property type="molecule type" value="Genomic_DNA"/>
</dbReference>
<accession>A0ACC1RS89</accession>
<proteinExistence type="predicted"/>
<evidence type="ECO:0000313" key="2">
    <source>
        <dbReference type="Proteomes" id="UP001148662"/>
    </source>
</evidence>
<evidence type="ECO:0000313" key="1">
    <source>
        <dbReference type="EMBL" id="KAJ3524096.1"/>
    </source>
</evidence>
<comment type="caution">
    <text evidence="1">The sequence shown here is derived from an EMBL/GenBank/DDBJ whole genome shotgun (WGS) entry which is preliminary data.</text>
</comment>
<keyword evidence="2" id="KW-1185">Reference proteome</keyword>
<reference evidence="1" key="1">
    <citation type="submission" date="2022-07" db="EMBL/GenBank/DDBJ databases">
        <title>Genome Sequence of Phlebia brevispora.</title>
        <authorList>
            <person name="Buettner E."/>
        </authorList>
    </citation>
    <scope>NUCLEOTIDE SEQUENCE</scope>
    <source>
        <strain evidence="1">MPL23</strain>
    </source>
</reference>
<dbReference type="Proteomes" id="UP001148662">
    <property type="component" value="Unassembled WGS sequence"/>
</dbReference>
<name>A0ACC1RS89_9APHY</name>